<evidence type="ECO:0000256" key="17">
    <source>
        <dbReference type="RuleBase" id="RU004996"/>
    </source>
</evidence>
<dbReference type="InterPro" id="IPR033247">
    <property type="entry name" value="Transketolase_fam"/>
</dbReference>
<dbReference type="CDD" id="cd02012">
    <property type="entry name" value="TPP_TK"/>
    <property type="match status" value="1"/>
</dbReference>
<feature type="binding site" evidence="14">
    <location>
        <begin position="116"/>
        <end position="118"/>
    </location>
    <ligand>
        <name>thiamine diphosphate</name>
        <dbReference type="ChEBI" id="CHEBI:58937"/>
    </ligand>
</feature>
<feature type="binding site" evidence="13">
    <location>
        <position position="261"/>
    </location>
    <ligand>
        <name>substrate</name>
    </ligand>
</feature>
<keyword evidence="8 15" id="KW-0460">Magnesium</keyword>
<dbReference type="InterPro" id="IPR005474">
    <property type="entry name" value="Transketolase_N"/>
</dbReference>
<dbReference type="Pfam" id="PF22613">
    <property type="entry name" value="Transketolase_C_1"/>
    <property type="match status" value="1"/>
</dbReference>
<dbReference type="InterPro" id="IPR020826">
    <property type="entry name" value="Transketolase_BS"/>
</dbReference>
<evidence type="ECO:0000313" key="19">
    <source>
        <dbReference type="EMBL" id="PWN06451.1"/>
    </source>
</evidence>
<proteinExistence type="inferred from homology"/>
<dbReference type="FunFam" id="3.40.50.970:FF:000004">
    <property type="entry name" value="Transketolase"/>
    <property type="match status" value="1"/>
</dbReference>
<comment type="cofactor">
    <cofactor evidence="1">
        <name>Ca(2+)</name>
        <dbReference type="ChEBI" id="CHEBI:29108"/>
    </cofactor>
</comment>
<feature type="binding site" evidence="13">
    <location>
        <position position="472"/>
    </location>
    <ligand>
        <name>substrate</name>
    </ligand>
</feature>
<feature type="binding site" evidence="14">
    <location>
        <position position="436"/>
    </location>
    <ligand>
        <name>thiamine diphosphate</name>
        <dbReference type="ChEBI" id="CHEBI:58937"/>
    </ligand>
</feature>
<name>A0A316TS42_9BACT</name>
<keyword evidence="9 14" id="KW-0786">Thiamine pyrophosphate</keyword>
<dbReference type="SMART" id="SM00861">
    <property type="entry name" value="Transket_pyr"/>
    <property type="match status" value="1"/>
</dbReference>
<feature type="binding site" evidence="14">
    <location>
        <position position="187"/>
    </location>
    <ligand>
        <name>thiamine diphosphate</name>
        <dbReference type="ChEBI" id="CHEBI:58937"/>
    </ligand>
</feature>
<feature type="binding site" evidence="15">
    <location>
        <position position="157"/>
    </location>
    <ligand>
        <name>Mg(2+)</name>
        <dbReference type="ChEBI" id="CHEBI:18420"/>
    </ligand>
</feature>
<evidence type="ECO:0000256" key="13">
    <source>
        <dbReference type="PIRSR" id="PIRSR605478-2"/>
    </source>
</evidence>
<dbReference type="GO" id="GO:0046872">
    <property type="term" value="F:metal ion binding"/>
    <property type="evidence" value="ECO:0007669"/>
    <property type="project" value="UniProtKB-KW"/>
</dbReference>
<feature type="binding site" evidence="14">
    <location>
        <position position="158"/>
    </location>
    <ligand>
        <name>thiamine diphosphate</name>
        <dbReference type="ChEBI" id="CHEBI:58937"/>
    </ligand>
</feature>
<protein>
    <recommendedName>
        <fullName evidence="5 11">Transketolase</fullName>
        <ecNumber evidence="5 11">2.2.1.1</ecNumber>
    </recommendedName>
</protein>
<evidence type="ECO:0000256" key="7">
    <source>
        <dbReference type="ARBA" id="ARBA00022723"/>
    </source>
</evidence>
<dbReference type="InterPro" id="IPR029061">
    <property type="entry name" value="THDP-binding"/>
</dbReference>
<comment type="function">
    <text evidence="17">Catalyzes the transfer of a two-carbon ketol group from a ketose donor to an aldose acceptor, via a covalent intermediate with the cofactor thiamine pyrophosphate.</text>
</comment>
<evidence type="ECO:0000256" key="4">
    <source>
        <dbReference type="ARBA" id="ARBA00011738"/>
    </source>
</evidence>
<dbReference type="Proteomes" id="UP000245533">
    <property type="component" value="Unassembled WGS sequence"/>
</dbReference>
<comment type="caution">
    <text evidence="19">The sequence shown here is derived from an EMBL/GenBank/DDBJ whole genome shotgun (WGS) entry which is preliminary data.</text>
</comment>
<dbReference type="EMBL" id="QGGB01000006">
    <property type="protein sequence ID" value="PWN06451.1"/>
    <property type="molecule type" value="Genomic_DNA"/>
</dbReference>
<keyword evidence="17" id="KW-0106">Calcium</keyword>
<comment type="cofactor">
    <cofactor evidence="2">
        <name>Co(2+)</name>
        <dbReference type="ChEBI" id="CHEBI:48828"/>
    </cofactor>
</comment>
<feature type="site" description="Important for catalytic activity" evidence="16">
    <location>
        <position position="28"/>
    </location>
</feature>
<evidence type="ECO:0000256" key="15">
    <source>
        <dbReference type="PIRSR" id="PIRSR605478-4"/>
    </source>
</evidence>
<dbReference type="Pfam" id="PF00456">
    <property type="entry name" value="Transketolase_N"/>
    <property type="match status" value="1"/>
</dbReference>
<dbReference type="NCBIfam" id="TIGR00232">
    <property type="entry name" value="tktlase_bact"/>
    <property type="match status" value="1"/>
</dbReference>
<dbReference type="AlphaFoldDB" id="A0A316TS42"/>
<dbReference type="GO" id="GO:0009052">
    <property type="term" value="P:pentose-phosphate shunt, non-oxidative branch"/>
    <property type="evidence" value="ECO:0007669"/>
    <property type="project" value="UniProtKB-ARBA"/>
</dbReference>
<dbReference type="InterPro" id="IPR005478">
    <property type="entry name" value="Transketolase_bac-like"/>
</dbReference>
<sequence length="665" mass="72205">MSDELTRRCVNTLRTLSMDAVQAANSGHPGMPMGMADAAYVLWTKFLKHNPNNPDWSDRDRFVLSAGHGSMLLYSLLHLTGYDVPMEELKNFRQLGSITPGHPEYGLTPGVETTTGPLGQGFATGVGMAMAEAHLAATFNKESHKLVDHFTYAIVSDGDLMEGISHEAASLAGHLKLNKLIYLYDSNNISIDGSTDLAFSDNTKQRFEAYGWDVQVVDGHDHSEIASAIRHAQTTETPSLIECRTHIGYGSPNKQDSASSHGSPLGEEEVRLTKEQLGEDPDKTFFVADDVRDVYRQALAAGEKAESEWNALLKDYGKVYPVDGATYLDYIKRELPEHWEEVLPVFEADSKGMASRKASGAVINEIAKHLFNMVGGSADLTGSNNTELFNKGIFSAADYSGRNVHYGVREHAMGAALNGMALHGGIIPFGGTFLVFSDYNKPAIRIAGLSGIPSIFVFTHDSIGLGEDGPTHQPIEHLAALRAMPNVNVLRPADANETAYAWKSAIEKDDGPSLLVLTRQNLPTVDRSVYADASGAEHGGYTLKKESGSTPELILIATGSEVQLALEAAEKLEEQGRSVRVVSMPCWELFEDQPPAYREGVLPAAVTKRISIEAAATLGWHKWTGSEGIVMGIDRYGESAPYQDVYGHLGLTVEKILENADKLLG</sequence>
<comment type="subunit">
    <text evidence="4 17">Homodimer.</text>
</comment>
<feature type="binding site" evidence="13">
    <location>
        <position position="460"/>
    </location>
    <ligand>
        <name>substrate</name>
    </ligand>
</feature>
<feature type="site" description="Important for catalytic activity" evidence="16">
    <location>
        <position position="261"/>
    </location>
</feature>
<comment type="cofactor">
    <cofactor evidence="15">
        <name>Mg(2+)</name>
        <dbReference type="ChEBI" id="CHEBI:18420"/>
    </cofactor>
    <text evidence="15">Binds 1 Mg(2+) ion per subunit. Can also utilize other divalent metal cations, such as Ca(2+), Mn(2+) and Co(2+).</text>
</comment>
<reference evidence="19 20" key="1">
    <citation type="submission" date="2018-05" db="EMBL/GenBank/DDBJ databases">
        <title>Rhodohalobacter halophilus gen. nov., sp. nov., a moderately halophilic member of the family Balneolaceae.</title>
        <authorList>
            <person name="Liu Z.-W."/>
        </authorList>
    </citation>
    <scope>NUCLEOTIDE SEQUENCE [LARGE SCALE GENOMIC DNA]</scope>
    <source>
        <strain evidence="19 20">8A47</strain>
    </source>
</reference>
<dbReference type="SUPFAM" id="SSF52518">
    <property type="entry name" value="Thiamin diphosphate-binding fold (THDP-binding)"/>
    <property type="match status" value="2"/>
</dbReference>
<evidence type="ECO:0000256" key="5">
    <source>
        <dbReference type="ARBA" id="ARBA00013152"/>
    </source>
</evidence>
<dbReference type="GO" id="GO:0004802">
    <property type="term" value="F:transketolase activity"/>
    <property type="evidence" value="ECO:0007669"/>
    <property type="project" value="UniProtKB-UniRule"/>
</dbReference>
<dbReference type="InterPro" id="IPR055152">
    <property type="entry name" value="Transketolase-like_C_2"/>
</dbReference>
<evidence type="ECO:0000256" key="1">
    <source>
        <dbReference type="ARBA" id="ARBA00001913"/>
    </source>
</evidence>
<evidence type="ECO:0000256" key="11">
    <source>
        <dbReference type="NCBIfam" id="TIGR00232"/>
    </source>
</evidence>
<evidence type="ECO:0000313" key="20">
    <source>
        <dbReference type="Proteomes" id="UP000245533"/>
    </source>
</evidence>
<organism evidence="19 20">
    <name type="scientific">Rhodohalobacter mucosus</name>
    <dbReference type="NCBI Taxonomy" id="2079485"/>
    <lineage>
        <taxon>Bacteria</taxon>
        <taxon>Pseudomonadati</taxon>
        <taxon>Balneolota</taxon>
        <taxon>Balneolia</taxon>
        <taxon>Balneolales</taxon>
        <taxon>Balneolaceae</taxon>
        <taxon>Rhodohalobacter</taxon>
    </lineage>
</organism>
<feature type="binding site" evidence="14">
    <location>
        <position position="261"/>
    </location>
    <ligand>
        <name>thiamine diphosphate</name>
        <dbReference type="ChEBI" id="CHEBI:58937"/>
    </ligand>
</feature>
<dbReference type="OrthoDB" id="8732661at2"/>
<evidence type="ECO:0000256" key="8">
    <source>
        <dbReference type="ARBA" id="ARBA00022842"/>
    </source>
</evidence>
<accession>A0A316TS42</accession>
<evidence type="ECO:0000259" key="18">
    <source>
        <dbReference type="SMART" id="SM00861"/>
    </source>
</evidence>
<evidence type="ECO:0000256" key="16">
    <source>
        <dbReference type="PIRSR" id="PIRSR605478-5"/>
    </source>
</evidence>
<keyword evidence="20" id="KW-1185">Reference proteome</keyword>
<dbReference type="Pfam" id="PF02779">
    <property type="entry name" value="Transket_pyr"/>
    <property type="match status" value="1"/>
</dbReference>
<feature type="binding site" evidence="14">
    <location>
        <position position="68"/>
    </location>
    <ligand>
        <name>thiamine diphosphate</name>
        <dbReference type="ChEBI" id="CHEBI:58937"/>
    </ligand>
</feature>
<feature type="binding site" evidence="13">
    <location>
        <position position="356"/>
    </location>
    <ligand>
        <name>substrate</name>
    </ligand>
</feature>
<dbReference type="CDD" id="cd07033">
    <property type="entry name" value="TPP_PYR_DXS_TK_like"/>
    <property type="match status" value="1"/>
</dbReference>
<feature type="domain" description="Transketolase-like pyrimidine-binding" evidence="18">
    <location>
        <begin position="353"/>
        <end position="524"/>
    </location>
</feature>
<evidence type="ECO:0000256" key="2">
    <source>
        <dbReference type="ARBA" id="ARBA00001941"/>
    </source>
</evidence>
<dbReference type="EC" id="2.2.1.1" evidence="5 11"/>
<dbReference type="PROSITE" id="PS00801">
    <property type="entry name" value="TRANSKETOLASE_1"/>
    <property type="match status" value="1"/>
</dbReference>
<keyword evidence="6 17" id="KW-0808">Transferase</keyword>
<dbReference type="PROSITE" id="PS00802">
    <property type="entry name" value="TRANSKETOLASE_2"/>
    <property type="match status" value="1"/>
</dbReference>
<dbReference type="Gene3D" id="3.40.50.970">
    <property type="match status" value="2"/>
</dbReference>
<evidence type="ECO:0000256" key="14">
    <source>
        <dbReference type="PIRSR" id="PIRSR605478-3"/>
    </source>
</evidence>
<evidence type="ECO:0000256" key="12">
    <source>
        <dbReference type="PIRSR" id="PIRSR605478-1"/>
    </source>
</evidence>
<dbReference type="SUPFAM" id="SSF52922">
    <property type="entry name" value="TK C-terminal domain-like"/>
    <property type="match status" value="1"/>
</dbReference>
<evidence type="ECO:0000256" key="9">
    <source>
        <dbReference type="ARBA" id="ARBA00023052"/>
    </source>
</evidence>
<comment type="catalytic activity">
    <reaction evidence="10 17">
        <text>D-sedoheptulose 7-phosphate + D-glyceraldehyde 3-phosphate = aldehydo-D-ribose 5-phosphate + D-xylulose 5-phosphate</text>
        <dbReference type="Rhea" id="RHEA:10508"/>
        <dbReference type="ChEBI" id="CHEBI:57483"/>
        <dbReference type="ChEBI" id="CHEBI:57737"/>
        <dbReference type="ChEBI" id="CHEBI:58273"/>
        <dbReference type="ChEBI" id="CHEBI:59776"/>
        <dbReference type="EC" id="2.2.1.1"/>
    </reaction>
</comment>
<dbReference type="InterPro" id="IPR049557">
    <property type="entry name" value="Transketolase_CS"/>
</dbReference>
<feature type="binding site" evidence="13">
    <location>
        <position position="519"/>
    </location>
    <ligand>
        <name>substrate</name>
    </ligand>
</feature>
<dbReference type="FunFam" id="3.40.50.970:FF:000003">
    <property type="entry name" value="Transketolase"/>
    <property type="match status" value="1"/>
</dbReference>
<dbReference type="InterPro" id="IPR005475">
    <property type="entry name" value="Transketolase-like_Pyr-bd"/>
</dbReference>
<evidence type="ECO:0000256" key="6">
    <source>
        <dbReference type="ARBA" id="ARBA00022679"/>
    </source>
</evidence>
<dbReference type="Gene3D" id="3.40.50.920">
    <property type="match status" value="1"/>
</dbReference>
<feature type="active site" description="Proton donor" evidence="12">
    <location>
        <position position="410"/>
    </location>
</feature>
<dbReference type="PANTHER" id="PTHR43522">
    <property type="entry name" value="TRANSKETOLASE"/>
    <property type="match status" value="1"/>
</dbReference>
<feature type="binding site" evidence="13">
    <location>
        <position position="383"/>
    </location>
    <ligand>
        <name>substrate</name>
    </ligand>
</feature>
<dbReference type="FunFam" id="3.40.50.920:FF:000003">
    <property type="entry name" value="Transketolase"/>
    <property type="match status" value="1"/>
</dbReference>
<feature type="binding site" evidence="15">
    <location>
        <position position="189"/>
    </location>
    <ligand>
        <name>Mg(2+)</name>
        <dbReference type="ChEBI" id="CHEBI:18420"/>
    </ligand>
</feature>
<comment type="cofactor">
    <cofactor evidence="17">
        <name>Mg(2+)</name>
        <dbReference type="ChEBI" id="CHEBI:18420"/>
    </cofactor>
    <cofactor evidence="17">
        <name>Ca(2+)</name>
        <dbReference type="ChEBI" id="CHEBI:29108"/>
    </cofactor>
    <cofactor evidence="17">
        <name>Mn(2+)</name>
        <dbReference type="ChEBI" id="CHEBI:29035"/>
    </cofactor>
    <cofactor evidence="17">
        <name>Co(2+)</name>
        <dbReference type="ChEBI" id="CHEBI:48828"/>
    </cofactor>
    <text evidence="17">Binds 1 Mg(2+) ion per subunit. Can also utilize other divalent metal cations, such as Ca(2+), Mn(2+) and Co(2+).</text>
</comment>
<keyword evidence="7 15" id="KW-0479">Metal-binding</keyword>
<feature type="binding site" evidence="13">
    <location>
        <position position="468"/>
    </location>
    <ligand>
        <name>substrate</name>
    </ligand>
</feature>
<comment type="cofactor">
    <cofactor evidence="14">
        <name>thiamine diphosphate</name>
        <dbReference type="ChEBI" id="CHEBI:58937"/>
    </cofactor>
    <text evidence="14">Binds 1 thiamine pyrophosphate per subunit. During the reaction, the substrate forms a covalent intermediate with the cofactor.</text>
</comment>
<evidence type="ECO:0000256" key="10">
    <source>
        <dbReference type="ARBA" id="ARBA00049473"/>
    </source>
</evidence>
<comment type="similarity">
    <text evidence="3 17">Belongs to the transketolase family.</text>
</comment>
<gene>
    <name evidence="19" type="primary">tkt</name>
    <name evidence="19" type="ORF">DDZ15_07965</name>
</gene>
<dbReference type="RefSeq" id="WP_109646565.1">
    <property type="nucleotide sequence ID" value="NZ_QGGB01000006.1"/>
</dbReference>
<evidence type="ECO:0000256" key="3">
    <source>
        <dbReference type="ARBA" id="ARBA00007131"/>
    </source>
</evidence>
<dbReference type="PANTHER" id="PTHR43522:SF2">
    <property type="entry name" value="TRANSKETOLASE 1-RELATED"/>
    <property type="match status" value="1"/>
</dbReference>
<dbReference type="InterPro" id="IPR009014">
    <property type="entry name" value="Transketo_C/PFOR_II"/>
</dbReference>
<feature type="binding site" evidence="13">
    <location>
        <position position="28"/>
    </location>
    <ligand>
        <name>substrate</name>
    </ligand>
</feature>
<feature type="binding site" evidence="15">
    <location>
        <position position="187"/>
    </location>
    <ligand>
        <name>Mg(2+)</name>
        <dbReference type="ChEBI" id="CHEBI:18420"/>
    </ligand>
</feature>
<dbReference type="GO" id="GO:0005829">
    <property type="term" value="C:cytosol"/>
    <property type="evidence" value="ECO:0007669"/>
    <property type="project" value="TreeGrafter"/>
</dbReference>